<dbReference type="RefSeq" id="WP_235118668.1">
    <property type="nucleotide sequence ID" value="NZ_CP090978.1"/>
</dbReference>
<name>A0ABY3SEB0_9BACL</name>
<sequence length="74" mass="8791">MLNNCKRCGKLYLHNHGAYCEDCRKEEAELYRTVREYIAKNPRSTLLDVHTHTQIPIPKLLQMQKDSFLQFKNP</sequence>
<protein>
    <recommendedName>
        <fullName evidence="3">Flagellar protein</fullName>
    </recommendedName>
</protein>
<dbReference type="Proteomes" id="UP001649230">
    <property type="component" value="Chromosome"/>
</dbReference>
<dbReference type="EMBL" id="CP090978">
    <property type="protein sequence ID" value="UJF32324.1"/>
    <property type="molecule type" value="Genomic_DNA"/>
</dbReference>
<evidence type="ECO:0008006" key="3">
    <source>
        <dbReference type="Google" id="ProtNLM"/>
    </source>
</evidence>
<gene>
    <name evidence="1" type="ORF">L0M14_21820</name>
</gene>
<accession>A0ABY3SEB0</accession>
<organism evidence="1 2">
    <name type="scientific">Paenibacillus hexagrammi</name>
    <dbReference type="NCBI Taxonomy" id="2908839"/>
    <lineage>
        <taxon>Bacteria</taxon>
        <taxon>Bacillati</taxon>
        <taxon>Bacillota</taxon>
        <taxon>Bacilli</taxon>
        <taxon>Bacillales</taxon>
        <taxon>Paenibacillaceae</taxon>
        <taxon>Paenibacillus</taxon>
    </lineage>
</organism>
<keyword evidence="2" id="KW-1185">Reference proteome</keyword>
<reference evidence="1 2" key="1">
    <citation type="journal article" date="2024" name="Int. J. Syst. Evol. Microbiol.">
        <title>Paenibacillus hexagrammi sp. nov., a novel bacterium isolated from the gut content of Hexagrammos agrammus.</title>
        <authorList>
            <person name="Jung H.K."/>
            <person name="Kim D.G."/>
            <person name="Zin H."/>
            <person name="Park J."/>
            <person name="Jung H."/>
            <person name="Kim Y.O."/>
            <person name="Kong H.J."/>
            <person name="Kim J.W."/>
            <person name="Kim Y.S."/>
        </authorList>
    </citation>
    <scope>NUCLEOTIDE SEQUENCE [LARGE SCALE GENOMIC DNA]</scope>
    <source>
        <strain evidence="1 2">YPD9-1</strain>
    </source>
</reference>
<proteinExistence type="predicted"/>
<evidence type="ECO:0000313" key="2">
    <source>
        <dbReference type="Proteomes" id="UP001649230"/>
    </source>
</evidence>
<evidence type="ECO:0000313" key="1">
    <source>
        <dbReference type="EMBL" id="UJF32324.1"/>
    </source>
</evidence>